<protein>
    <submittedName>
        <fullName evidence="1">Uncharacterized protein</fullName>
    </submittedName>
</protein>
<name>A0ABP5X2Q3_9ACTN</name>
<keyword evidence="2" id="KW-1185">Reference proteome</keyword>
<accession>A0ABP5X2Q3</accession>
<sequence length="104" mass="10474">MPAAVRPPAGKALTVRTAADAFLGSLGDPNTVRGCSIGVGETAGRIGEARPLAPVAGRAGRSVLRNCWTPAVRGAPVCSAGRKPLPLPLIDADMPVRVVIPEGG</sequence>
<comment type="caution">
    <text evidence="1">The sequence shown here is derived from an EMBL/GenBank/DDBJ whole genome shotgun (WGS) entry which is preliminary data.</text>
</comment>
<evidence type="ECO:0000313" key="2">
    <source>
        <dbReference type="Proteomes" id="UP001500460"/>
    </source>
</evidence>
<dbReference type="EMBL" id="BAAATK010000019">
    <property type="protein sequence ID" value="GAA2440396.1"/>
    <property type="molecule type" value="Genomic_DNA"/>
</dbReference>
<organism evidence="1 2">
    <name type="scientific">Streptomyces glaucus</name>
    <dbReference type="NCBI Taxonomy" id="284029"/>
    <lineage>
        <taxon>Bacteria</taxon>
        <taxon>Bacillati</taxon>
        <taxon>Actinomycetota</taxon>
        <taxon>Actinomycetes</taxon>
        <taxon>Kitasatosporales</taxon>
        <taxon>Streptomycetaceae</taxon>
        <taxon>Streptomyces</taxon>
    </lineage>
</organism>
<reference evidence="2" key="1">
    <citation type="journal article" date="2019" name="Int. J. Syst. Evol. Microbiol.">
        <title>The Global Catalogue of Microorganisms (GCM) 10K type strain sequencing project: providing services to taxonomists for standard genome sequencing and annotation.</title>
        <authorList>
            <consortium name="The Broad Institute Genomics Platform"/>
            <consortium name="The Broad Institute Genome Sequencing Center for Infectious Disease"/>
            <person name="Wu L."/>
            <person name="Ma J."/>
        </authorList>
    </citation>
    <scope>NUCLEOTIDE SEQUENCE [LARGE SCALE GENOMIC DNA]</scope>
    <source>
        <strain evidence="2">JCM 6922</strain>
    </source>
</reference>
<evidence type="ECO:0000313" key="1">
    <source>
        <dbReference type="EMBL" id="GAA2440396.1"/>
    </source>
</evidence>
<proteinExistence type="predicted"/>
<gene>
    <name evidence="1" type="ORF">GCM10010421_33540</name>
</gene>
<dbReference type="Proteomes" id="UP001500460">
    <property type="component" value="Unassembled WGS sequence"/>
</dbReference>